<gene>
    <name evidence="1" type="ORF">PC110_g14742</name>
</gene>
<dbReference type="Gene3D" id="3.30.420.10">
    <property type="entry name" value="Ribonuclease H-like superfamily/Ribonuclease H"/>
    <property type="match status" value="1"/>
</dbReference>
<dbReference type="InterPro" id="IPR036397">
    <property type="entry name" value="RNaseH_sf"/>
</dbReference>
<dbReference type="Proteomes" id="UP000251314">
    <property type="component" value="Unassembled WGS sequence"/>
</dbReference>
<dbReference type="GO" id="GO:0003676">
    <property type="term" value="F:nucleic acid binding"/>
    <property type="evidence" value="ECO:0007669"/>
    <property type="project" value="InterPro"/>
</dbReference>
<accession>A0A329RVU6</accession>
<organism evidence="1 2">
    <name type="scientific">Phytophthora cactorum</name>
    <dbReference type="NCBI Taxonomy" id="29920"/>
    <lineage>
        <taxon>Eukaryota</taxon>
        <taxon>Sar</taxon>
        <taxon>Stramenopiles</taxon>
        <taxon>Oomycota</taxon>
        <taxon>Peronosporomycetes</taxon>
        <taxon>Peronosporales</taxon>
        <taxon>Peronosporaceae</taxon>
        <taxon>Phytophthora</taxon>
    </lineage>
</organism>
<evidence type="ECO:0000313" key="1">
    <source>
        <dbReference type="EMBL" id="RAW28887.1"/>
    </source>
</evidence>
<keyword evidence="2" id="KW-1185">Reference proteome</keyword>
<proteinExistence type="predicted"/>
<evidence type="ECO:0000313" key="2">
    <source>
        <dbReference type="Proteomes" id="UP000251314"/>
    </source>
</evidence>
<reference evidence="1 2" key="1">
    <citation type="submission" date="2018-01" db="EMBL/GenBank/DDBJ databases">
        <title>Draft genome of the strawberry crown rot pathogen Phytophthora cactorum.</title>
        <authorList>
            <person name="Armitage A.D."/>
            <person name="Lysoe E."/>
            <person name="Nellist C.F."/>
            <person name="Harrison R.J."/>
            <person name="Brurberg M.B."/>
        </authorList>
    </citation>
    <scope>NUCLEOTIDE SEQUENCE [LARGE SCALE GENOMIC DNA]</scope>
    <source>
        <strain evidence="1 2">10300</strain>
    </source>
</reference>
<dbReference type="OrthoDB" id="125932at2759"/>
<dbReference type="EMBL" id="MJFZ01000462">
    <property type="protein sequence ID" value="RAW28887.1"/>
    <property type="molecule type" value="Genomic_DNA"/>
</dbReference>
<dbReference type="STRING" id="29920.A0A329RVU6"/>
<protein>
    <recommendedName>
        <fullName evidence="3">Tc1-like transposase DDE domain-containing protein</fullName>
    </recommendedName>
</protein>
<sequence length="238" mass="26011">MVPGARVGVRGATTIRCGLGLAGAVSVAPLQALTVKQPYEVVDSDAGVRSPTGACKRNDLLPTDKHVIGKPKNISMDSDEYAKMLVEKDSRVDPLRVQHDNANPHGAVTRATVKQAAKEGGWDIRMEFQPPKSPDMNILDLGIFNAIQSVQYRQPTYKIDALIEIVMAAFNMGPSRTLDKCFLTLQKVMECIIRHAGDNDFRLPRVSKLYIKNGFIPSSIVCNAAVYANGKTALMQMQ</sequence>
<dbReference type="AlphaFoldDB" id="A0A329RVU6"/>
<dbReference type="VEuPathDB" id="FungiDB:PC110_g14742"/>
<evidence type="ECO:0008006" key="3">
    <source>
        <dbReference type="Google" id="ProtNLM"/>
    </source>
</evidence>
<dbReference type="PANTHER" id="PTHR47169">
    <property type="entry name" value="OS01G0541250 PROTEIN"/>
    <property type="match status" value="1"/>
</dbReference>
<dbReference type="PANTHER" id="PTHR47169:SF2">
    <property type="entry name" value="OS01G0541250 PROTEIN"/>
    <property type="match status" value="1"/>
</dbReference>
<comment type="caution">
    <text evidence="1">The sequence shown here is derived from an EMBL/GenBank/DDBJ whole genome shotgun (WGS) entry which is preliminary data.</text>
</comment>
<name>A0A329RVU6_9STRA</name>